<dbReference type="OrthoDB" id="3212150at2"/>
<dbReference type="STRING" id="469371.Tbis_0959"/>
<dbReference type="InterPro" id="IPR050297">
    <property type="entry name" value="LipidA_mod_glycosyltrf_83"/>
</dbReference>
<feature type="transmembrane region" description="Helical" evidence="8">
    <location>
        <begin position="164"/>
        <end position="190"/>
    </location>
</feature>
<feature type="transmembrane region" description="Helical" evidence="8">
    <location>
        <begin position="380"/>
        <end position="399"/>
    </location>
</feature>
<dbReference type="HOGENOM" id="CLU_027789_0_0_11"/>
<dbReference type="eggNOG" id="COG1807">
    <property type="taxonomic scope" value="Bacteria"/>
</dbReference>
<evidence type="ECO:0000256" key="8">
    <source>
        <dbReference type="SAM" id="Phobius"/>
    </source>
</evidence>
<evidence type="ECO:0000256" key="3">
    <source>
        <dbReference type="ARBA" id="ARBA00022676"/>
    </source>
</evidence>
<dbReference type="PANTHER" id="PTHR33908">
    <property type="entry name" value="MANNOSYLTRANSFERASE YKCB-RELATED"/>
    <property type="match status" value="1"/>
</dbReference>
<dbReference type="GO" id="GO:0016763">
    <property type="term" value="F:pentosyltransferase activity"/>
    <property type="evidence" value="ECO:0007669"/>
    <property type="project" value="TreeGrafter"/>
</dbReference>
<evidence type="ECO:0000256" key="4">
    <source>
        <dbReference type="ARBA" id="ARBA00022679"/>
    </source>
</evidence>
<evidence type="ECO:0000256" key="1">
    <source>
        <dbReference type="ARBA" id="ARBA00004651"/>
    </source>
</evidence>
<evidence type="ECO:0000256" key="2">
    <source>
        <dbReference type="ARBA" id="ARBA00022475"/>
    </source>
</evidence>
<feature type="transmembrane region" description="Helical" evidence="8">
    <location>
        <begin position="133"/>
        <end position="152"/>
    </location>
</feature>
<keyword evidence="5 8" id="KW-0812">Transmembrane</keyword>
<name>D6Y787_THEBD</name>
<evidence type="ECO:0000313" key="10">
    <source>
        <dbReference type="Proteomes" id="UP000006640"/>
    </source>
</evidence>
<feature type="transmembrane region" description="Helical" evidence="8">
    <location>
        <begin position="405"/>
        <end position="424"/>
    </location>
</feature>
<keyword evidence="10" id="KW-1185">Reference proteome</keyword>
<gene>
    <name evidence="9" type="ordered locus">Tbis_0959</name>
</gene>
<organism evidence="9 10">
    <name type="scientific">Thermobispora bispora (strain ATCC 19993 / DSM 43833 / CBS 139.67 / JCM 10125 / KCTC 9307 / NBRC 14880 / R51)</name>
    <dbReference type="NCBI Taxonomy" id="469371"/>
    <lineage>
        <taxon>Bacteria</taxon>
        <taxon>Bacillati</taxon>
        <taxon>Actinomycetota</taxon>
        <taxon>Actinomycetes</taxon>
        <taxon>Streptosporangiales</taxon>
        <taxon>Streptosporangiaceae</taxon>
        <taxon>Thermobispora</taxon>
    </lineage>
</organism>
<dbReference type="AlphaFoldDB" id="D6Y787"/>
<evidence type="ECO:0000313" key="9">
    <source>
        <dbReference type="EMBL" id="ADG87682.1"/>
    </source>
</evidence>
<evidence type="ECO:0000256" key="7">
    <source>
        <dbReference type="ARBA" id="ARBA00023136"/>
    </source>
</evidence>
<feature type="transmembrane region" description="Helical" evidence="8">
    <location>
        <begin position="196"/>
        <end position="214"/>
    </location>
</feature>
<accession>D6Y787</accession>
<dbReference type="PANTHER" id="PTHR33908:SF11">
    <property type="entry name" value="MEMBRANE PROTEIN"/>
    <property type="match status" value="1"/>
</dbReference>
<feature type="transmembrane region" description="Helical" evidence="8">
    <location>
        <begin position="80"/>
        <end position="101"/>
    </location>
</feature>
<dbReference type="EMBL" id="CP001874">
    <property type="protein sequence ID" value="ADG87682.1"/>
    <property type="molecule type" value="Genomic_DNA"/>
</dbReference>
<proteinExistence type="predicted"/>
<keyword evidence="3" id="KW-0328">Glycosyltransferase</keyword>
<feature type="transmembrane region" description="Helical" evidence="8">
    <location>
        <begin position="20"/>
        <end position="45"/>
    </location>
</feature>
<keyword evidence="4" id="KW-0808">Transferase</keyword>
<keyword evidence="2" id="KW-1003">Cell membrane</keyword>
<reference evidence="9 10" key="1">
    <citation type="submission" date="2010-01" db="EMBL/GenBank/DDBJ databases">
        <title>The complete genome of Thermobispora bispora DSM 43833.</title>
        <authorList>
            <consortium name="US DOE Joint Genome Institute (JGI-PGF)"/>
            <person name="Lucas S."/>
            <person name="Copeland A."/>
            <person name="Lapidus A."/>
            <person name="Glavina del Rio T."/>
            <person name="Dalin E."/>
            <person name="Tice H."/>
            <person name="Bruce D."/>
            <person name="Goodwin L."/>
            <person name="Pitluck S."/>
            <person name="Kyrpides N."/>
            <person name="Mavromatis K."/>
            <person name="Ivanova N."/>
            <person name="Mikhailova N."/>
            <person name="Chertkov O."/>
            <person name="Brettin T."/>
            <person name="Detter J.C."/>
            <person name="Han C."/>
            <person name="Larimer F."/>
            <person name="Land M."/>
            <person name="Hauser L."/>
            <person name="Markowitz V."/>
            <person name="Cheng J.-F."/>
            <person name="Hugenholtz P."/>
            <person name="Woyke T."/>
            <person name="Wu D."/>
            <person name="Jando M."/>
            <person name="Schneider S."/>
            <person name="Klenk H.-P."/>
            <person name="Eisen J.A."/>
        </authorList>
    </citation>
    <scope>NUCLEOTIDE SEQUENCE [LARGE SCALE GENOMIC DNA]</scope>
    <source>
        <strain evidence="10">ATCC 19993 / DSM 43833 / CBS 139.67 / JCM 10125 / KCTC 9307 / NBRC 14880 / R51</strain>
    </source>
</reference>
<comment type="subcellular location">
    <subcellularLocation>
        <location evidence="1">Cell membrane</location>
        <topology evidence="1">Multi-pass membrane protein</topology>
    </subcellularLocation>
</comment>
<evidence type="ECO:0008006" key="11">
    <source>
        <dbReference type="Google" id="ProtNLM"/>
    </source>
</evidence>
<keyword evidence="6 8" id="KW-1133">Transmembrane helix</keyword>
<dbReference type="GO" id="GO:0005886">
    <property type="term" value="C:plasma membrane"/>
    <property type="evidence" value="ECO:0007669"/>
    <property type="project" value="UniProtKB-SubCell"/>
</dbReference>
<keyword evidence="7 8" id="KW-0472">Membrane</keyword>
<dbReference type="GO" id="GO:0009103">
    <property type="term" value="P:lipopolysaccharide biosynthetic process"/>
    <property type="evidence" value="ECO:0007669"/>
    <property type="project" value="UniProtKB-ARBA"/>
</dbReference>
<dbReference type="RefSeq" id="WP_013131215.1">
    <property type="nucleotide sequence ID" value="NC_014165.1"/>
</dbReference>
<evidence type="ECO:0000256" key="6">
    <source>
        <dbReference type="ARBA" id="ARBA00022989"/>
    </source>
</evidence>
<dbReference type="Proteomes" id="UP000006640">
    <property type="component" value="Chromosome"/>
</dbReference>
<dbReference type="KEGG" id="tbi:Tbis_0959"/>
<sequence length="471" mass="50977">MSRGLRIDAARVLREHRAFLVVLALGVTLRGLAVLGYRPALWFWADSFAYLSSALDLRPLPSRPSGYSLFLWLLSPARDVAVVTVVQHLLGLAIACGIYAVLRRRTRLPGWAAALAAAPVLLDAHQVQLEHLIMADLLFSALVVAAVALLVWRPVPSAWLAGAALFLLGLASITRTVGLPLIVVALVLIARAGWRPVLAGAAAAAVVLGGYAVWYRSAHGSFGLGGSNVWLWSRTMTFADCSVMRPPRELAVLCPSEPRLAAPAYIWDSRSPLQRVKGEDRERLTGEFARLAILSQPLDFLRTGLHDALWAFEWERRVYPSRGWQSAYVFPRSVKPFSDKVASAGRTATELTTAYQGSSGATRVVEPYAGWLRAYQEHGFVRGPILAVILLIGLGGVVARRWSVLLPWAAAVVLLFLPPLIAAFDHRYVVPVVPLACLAAGLAVGARSAAADVHADQGRQVRRGANRAARA</sequence>
<protein>
    <recommendedName>
        <fullName evidence="11">Glycosyltransferase RgtA/B/C/D-like domain-containing protein</fullName>
    </recommendedName>
</protein>
<evidence type="ECO:0000256" key="5">
    <source>
        <dbReference type="ARBA" id="ARBA00022692"/>
    </source>
</evidence>